<evidence type="ECO:0000313" key="3">
    <source>
        <dbReference type="Proteomes" id="UP000828390"/>
    </source>
</evidence>
<gene>
    <name evidence="2" type="ORF">DPMN_119606</name>
</gene>
<evidence type="ECO:0000256" key="1">
    <source>
        <dbReference type="SAM" id="MobiDB-lite"/>
    </source>
</evidence>
<reference evidence="2" key="2">
    <citation type="submission" date="2020-11" db="EMBL/GenBank/DDBJ databases">
        <authorList>
            <person name="McCartney M.A."/>
            <person name="Auch B."/>
            <person name="Kono T."/>
            <person name="Mallez S."/>
            <person name="Becker A."/>
            <person name="Gohl D.M."/>
            <person name="Silverstein K.A.T."/>
            <person name="Koren S."/>
            <person name="Bechman K.B."/>
            <person name="Herman A."/>
            <person name="Abrahante J.E."/>
            <person name="Garbe J."/>
        </authorList>
    </citation>
    <scope>NUCLEOTIDE SEQUENCE</scope>
    <source>
        <strain evidence="2">Duluth1</strain>
        <tissue evidence="2">Whole animal</tissue>
    </source>
</reference>
<reference evidence="2" key="1">
    <citation type="journal article" date="2019" name="bioRxiv">
        <title>The Genome of the Zebra Mussel, Dreissena polymorpha: A Resource for Invasive Species Research.</title>
        <authorList>
            <person name="McCartney M.A."/>
            <person name="Auch B."/>
            <person name="Kono T."/>
            <person name="Mallez S."/>
            <person name="Zhang Y."/>
            <person name="Obille A."/>
            <person name="Becker A."/>
            <person name="Abrahante J.E."/>
            <person name="Garbe J."/>
            <person name="Badalamenti J.P."/>
            <person name="Herman A."/>
            <person name="Mangelson H."/>
            <person name="Liachko I."/>
            <person name="Sullivan S."/>
            <person name="Sone E.D."/>
            <person name="Koren S."/>
            <person name="Silverstein K.A.T."/>
            <person name="Beckman K.B."/>
            <person name="Gohl D.M."/>
        </authorList>
    </citation>
    <scope>NUCLEOTIDE SEQUENCE</scope>
    <source>
        <strain evidence="2">Duluth1</strain>
        <tissue evidence="2">Whole animal</tissue>
    </source>
</reference>
<sequence>MSKSQHSSTASESNAANAAEAGLKDVHVFETLDPNNRIKQNKKSSKKSKTENEKQNQKSMTHFIQSGATKSRTEQTETPIEKRLDEISAKLSNMLTKNDTSLIKTIIKDTMDEIKEKFLGSLLRKLEVMEGCDFESENEIDALKRTIKEQRSEIDALKKTQLDT</sequence>
<dbReference type="AlphaFoldDB" id="A0A9D4GIW0"/>
<feature type="compositionally biased region" description="Basic and acidic residues" evidence="1">
    <location>
        <begin position="71"/>
        <end position="80"/>
    </location>
</feature>
<keyword evidence="3" id="KW-1185">Reference proteome</keyword>
<dbReference type="EMBL" id="JAIWYP010000005">
    <property type="protein sequence ID" value="KAH3818019.1"/>
    <property type="molecule type" value="Genomic_DNA"/>
</dbReference>
<organism evidence="2 3">
    <name type="scientific">Dreissena polymorpha</name>
    <name type="common">Zebra mussel</name>
    <name type="synonym">Mytilus polymorpha</name>
    <dbReference type="NCBI Taxonomy" id="45954"/>
    <lineage>
        <taxon>Eukaryota</taxon>
        <taxon>Metazoa</taxon>
        <taxon>Spiralia</taxon>
        <taxon>Lophotrochozoa</taxon>
        <taxon>Mollusca</taxon>
        <taxon>Bivalvia</taxon>
        <taxon>Autobranchia</taxon>
        <taxon>Heteroconchia</taxon>
        <taxon>Euheterodonta</taxon>
        <taxon>Imparidentia</taxon>
        <taxon>Neoheterodontei</taxon>
        <taxon>Myida</taxon>
        <taxon>Dreissenoidea</taxon>
        <taxon>Dreissenidae</taxon>
        <taxon>Dreissena</taxon>
    </lineage>
</organism>
<dbReference type="Proteomes" id="UP000828390">
    <property type="component" value="Unassembled WGS sequence"/>
</dbReference>
<comment type="caution">
    <text evidence="2">The sequence shown here is derived from an EMBL/GenBank/DDBJ whole genome shotgun (WGS) entry which is preliminary data.</text>
</comment>
<name>A0A9D4GIW0_DREPO</name>
<feature type="compositionally biased region" description="Polar residues" evidence="1">
    <location>
        <begin position="59"/>
        <end position="70"/>
    </location>
</feature>
<proteinExistence type="predicted"/>
<feature type="compositionally biased region" description="Low complexity" evidence="1">
    <location>
        <begin position="10"/>
        <end position="21"/>
    </location>
</feature>
<evidence type="ECO:0000313" key="2">
    <source>
        <dbReference type="EMBL" id="KAH3818019.1"/>
    </source>
</evidence>
<feature type="region of interest" description="Disordered" evidence="1">
    <location>
        <begin position="1"/>
        <end position="80"/>
    </location>
</feature>
<protein>
    <submittedName>
        <fullName evidence="2">Uncharacterized protein</fullName>
    </submittedName>
</protein>
<accession>A0A9D4GIW0</accession>